<name>A0A9X4F362_9VIBR</name>
<feature type="coiled-coil region" evidence="1">
    <location>
        <begin position="50"/>
        <end position="126"/>
    </location>
</feature>
<dbReference type="Pfam" id="PF01551">
    <property type="entry name" value="Peptidase_M23"/>
    <property type="match status" value="1"/>
</dbReference>
<proteinExistence type="predicted"/>
<keyword evidence="3" id="KW-0378">Hydrolase</keyword>
<keyword evidence="1" id="KW-0175">Coiled coil</keyword>
<dbReference type="RefSeq" id="WP_261918203.1">
    <property type="nucleotide sequence ID" value="NZ_CALYLG010000028.1"/>
</dbReference>
<dbReference type="InterPro" id="IPR050570">
    <property type="entry name" value="Cell_wall_metabolism_enzyme"/>
</dbReference>
<dbReference type="PANTHER" id="PTHR21666">
    <property type="entry name" value="PEPTIDASE-RELATED"/>
    <property type="match status" value="1"/>
</dbReference>
<dbReference type="Gene3D" id="1.20.5.340">
    <property type="match status" value="1"/>
</dbReference>
<dbReference type="GO" id="GO:0004222">
    <property type="term" value="F:metalloendopeptidase activity"/>
    <property type="evidence" value="ECO:0007669"/>
    <property type="project" value="TreeGrafter"/>
</dbReference>
<evidence type="ECO:0000313" key="3">
    <source>
        <dbReference type="EMBL" id="MDE1243715.1"/>
    </source>
</evidence>
<dbReference type="FunFam" id="2.70.70.10:FF:000003">
    <property type="entry name" value="Murein hydrolase activator EnvC"/>
    <property type="match status" value="1"/>
</dbReference>
<reference evidence="3 6" key="1">
    <citation type="submission" date="2022-02" db="EMBL/GenBank/DDBJ databases">
        <title>Emergence and expansion in Europe of a Vibrio aestuarianus clonal complex pathogenic for oysters.</title>
        <authorList>
            <person name="Mesnil A."/>
            <person name="Travers M.-A."/>
        </authorList>
    </citation>
    <scope>NUCLEOTIDE SEQUENCE</scope>
    <source>
        <strain evidence="3">19_064_11T1</strain>
        <strain evidence="4 6">U17</strain>
    </source>
</reference>
<dbReference type="Proteomes" id="UP001140979">
    <property type="component" value="Unassembled WGS sequence"/>
</dbReference>
<feature type="coiled-coil region" evidence="1">
    <location>
        <begin position="164"/>
        <end position="194"/>
    </location>
</feature>
<dbReference type="CDD" id="cd12797">
    <property type="entry name" value="M23_peptidase"/>
    <property type="match status" value="1"/>
</dbReference>
<evidence type="ECO:0000313" key="6">
    <source>
        <dbReference type="Proteomes" id="UP001241226"/>
    </source>
</evidence>
<evidence type="ECO:0000313" key="5">
    <source>
        <dbReference type="Proteomes" id="UP001140979"/>
    </source>
</evidence>
<gene>
    <name evidence="3" type="ORF">L9W94_16460</name>
    <name evidence="4" type="ORF">PYE67_01225</name>
</gene>
<sequence length="383" mass="42907">MKNKPTPQPIKTSALWQRISLTLVIGIGCISSTHIYAATQQELNGVKGEISRQQKTLTKQQKELDTLQNSLKTQELGISSLENEIKATKTQLTTANANIDKLRQKIKLLETQKAQQTEKLAQLIKTYYATQRATAAANILNNGVEEDRISHYYQHLAKARTKTIQELESTQVELNESDRQLQLERDQIASLLEQQTKKRDTLAKTQSQRRQTVNKIQKSISGDKVYLAELQRNETRLQAEIAKAAKRNAVLMDGLAKQKGKLPWPLKGKILHSFGTRQSGQIDWKGIVIDANYGQSVKAVYSGTVVFAEYLRGYGLVVLLDHGKGDMTLYGFNQSLLKKEGDKVIAGETIALAGDTGGQSQPSLYFEIRRNSKAENPKSWLTR</sequence>
<dbReference type="PROSITE" id="PS51257">
    <property type="entry name" value="PROKAR_LIPOPROTEIN"/>
    <property type="match status" value="1"/>
</dbReference>
<evidence type="ECO:0000259" key="2">
    <source>
        <dbReference type="Pfam" id="PF01551"/>
    </source>
</evidence>
<dbReference type="InterPro" id="IPR011055">
    <property type="entry name" value="Dup_hybrid_motif"/>
</dbReference>
<dbReference type="EMBL" id="JAKNBA010000037">
    <property type="protein sequence ID" value="MDE1243715.1"/>
    <property type="molecule type" value="Genomic_DNA"/>
</dbReference>
<evidence type="ECO:0000313" key="4">
    <source>
        <dbReference type="EMBL" id="WGK85516.1"/>
    </source>
</evidence>
<organism evidence="3 5">
    <name type="scientific">Vibrio aestuarianus</name>
    <dbReference type="NCBI Taxonomy" id="28171"/>
    <lineage>
        <taxon>Bacteria</taxon>
        <taxon>Pseudomonadati</taxon>
        <taxon>Pseudomonadota</taxon>
        <taxon>Gammaproteobacteria</taxon>
        <taxon>Vibrionales</taxon>
        <taxon>Vibrionaceae</taxon>
        <taxon>Vibrio</taxon>
    </lineage>
</organism>
<protein>
    <submittedName>
        <fullName evidence="3">Murein hydrolase activator EnvC</fullName>
    </submittedName>
</protein>
<feature type="domain" description="M23ase beta-sheet core" evidence="2">
    <location>
        <begin position="284"/>
        <end position="377"/>
    </location>
</feature>
<dbReference type="SUPFAM" id="SSF51261">
    <property type="entry name" value="Duplicated hybrid motif"/>
    <property type="match status" value="1"/>
</dbReference>
<accession>A0A9X4F362</accession>
<evidence type="ECO:0000256" key="1">
    <source>
        <dbReference type="SAM" id="Coils"/>
    </source>
</evidence>
<dbReference type="PANTHER" id="PTHR21666:SF270">
    <property type="entry name" value="MUREIN HYDROLASE ACTIVATOR ENVC"/>
    <property type="match status" value="1"/>
</dbReference>
<dbReference type="Proteomes" id="UP001241226">
    <property type="component" value="Chromosome 1"/>
</dbReference>
<dbReference type="Gene3D" id="2.70.70.10">
    <property type="entry name" value="Glucose Permease (Domain IIA)"/>
    <property type="match status" value="1"/>
</dbReference>
<dbReference type="AlphaFoldDB" id="A0A9X4F362"/>
<dbReference type="EMBL" id="CP118711">
    <property type="protein sequence ID" value="WGK85516.1"/>
    <property type="molecule type" value="Genomic_DNA"/>
</dbReference>
<dbReference type="InterPro" id="IPR016047">
    <property type="entry name" value="M23ase_b-sheet_dom"/>
</dbReference>